<comment type="function">
    <text evidence="4">Probable RNA-binding protein that plays a role in meiosis and vegetative growth.</text>
</comment>
<evidence type="ECO:0000256" key="2">
    <source>
        <dbReference type="ARBA" id="ARBA00022884"/>
    </source>
</evidence>
<dbReference type="InterPro" id="IPR034454">
    <property type="entry name" value="MEI2-like_RRM3"/>
</dbReference>
<dbReference type="Pfam" id="PF00076">
    <property type="entry name" value="RRM_1"/>
    <property type="match status" value="2"/>
</dbReference>
<dbReference type="InterPro" id="IPR034453">
    <property type="entry name" value="MEI2-like_RRM1"/>
</dbReference>
<dbReference type="CDD" id="cd12524">
    <property type="entry name" value="RRM1_MEI2_like"/>
    <property type="match status" value="1"/>
</dbReference>
<keyword evidence="1" id="KW-0677">Repeat</keyword>
<dbReference type="PROSITE" id="PS50102">
    <property type="entry name" value="RRM"/>
    <property type="match status" value="2"/>
</dbReference>
<dbReference type="SMART" id="SM00360">
    <property type="entry name" value="RRM"/>
    <property type="match status" value="3"/>
</dbReference>
<dbReference type="InterPro" id="IPR035979">
    <property type="entry name" value="RBD_domain_sf"/>
</dbReference>
<proteinExistence type="predicted"/>
<evidence type="ECO:0000256" key="6">
    <source>
        <dbReference type="SAM" id="MobiDB-lite"/>
    </source>
</evidence>
<dbReference type="Pfam" id="PF04059">
    <property type="entry name" value="RRM_2"/>
    <property type="match status" value="1"/>
</dbReference>
<dbReference type="InterPro" id="IPR000504">
    <property type="entry name" value="RRM_dom"/>
</dbReference>
<feature type="compositionally biased region" description="Polar residues" evidence="6">
    <location>
        <begin position="941"/>
        <end position="958"/>
    </location>
</feature>
<evidence type="ECO:0000313" key="9">
    <source>
        <dbReference type="Proteomes" id="UP001346149"/>
    </source>
</evidence>
<gene>
    <name evidence="8" type="ORF">SAY86_017428</name>
</gene>
<dbReference type="GO" id="GO:0045927">
    <property type="term" value="P:positive regulation of growth"/>
    <property type="evidence" value="ECO:0007669"/>
    <property type="project" value="UniProtKB-ARBA"/>
</dbReference>
<protein>
    <recommendedName>
        <fullName evidence="7">RRM domain-containing protein</fullName>
    </recommendedName>
</protein>
<dbReference type="PANTHER" id="PTHR23189">
    <property type="entry name" value="RNA RECOGNITION MOTIF-CONTAINING"/>
    <property type="match status" value="1"/>
</dbReference>
<dbReference type="Gene3D" id="3.30.70.330">
    <property type="match status" value="2"/>
</dbReference>
<sequence length="977" mass="108283">MPPPMMDLNGFPSPSHLAEDPSFLSEVGFWKSETLPAKNGSTGGNLVLSNHSSSKLISGGSPVLTSLHHPLPFMIKEQNVNFPSGIQNKPGKEENGTLAPLKPVGLDQGSKCNLNLLQATHFGEGDCVDMMGTHYENSLFSSSLSELFRRKMKLTSNNDLYGHSINTIASHYKAEKPPESMDDIEAHMIGDLLPNDDELLTGVTDGLEFVLPSKDTNEMELDLFSIVGGMDLEEECSSDGQKIFEYSGGGNGSMNGDHPFGEHPSRTLFVRNINSNVEDSELRSLFEQYGNIRTLYTVCKHRGFVMISYFDIRAACTAMKELQNKALRRRKLDIHYSIPKDNLSEKDINQGTLAVFNLDSSVSDEELHHIFGAYGEIKDIHEIPQKNDEKFIEFYDIRAAEAALHELDGSTIARKQIKLRPGGVKCFTENNNLEWEQEELDLFAQQMGRTSNLIAGLSRPPPAPNKHSATEDGISLGFCSSMHPPFHESAFHQGISSSVPNSLPSLMRVGSAGSHPGLARPGHLMGHLKFDSEPAQNVHPHSLPDYHDPLRNGIHGHSPSTIVTPLNSQSMERVNGRQLFRVGSDGNTLEANEDALGSVGKRTCAVPGQYPWSCNPYQPQPSSSMMWPNSPSYVNGIHAARISPRLPGMSVRASQMMNSILPIGPHHVGSAPSVNHSMWDHPQPFSGESPEASSFHHPVSLGSMRVPNNSLHSMEFVPQNMFKQLGGNSVDFPVDTKNVGFQSPLQRNMIFPGRGQVVALPNSYEASNERMRSRRSEGGSTPVDNKKQYELDIDRIIRGEDNRTTLMIKNIPNKYTSKMLLATIDERHRGTYDFIYLPIDFKNKCNVGYAFINMTDPSQIIPFYEAFNRKKWEKFNSEKVASLAYARIQGKPALIAHFQNSSLMNEDKRCRPILFNTEGPNAGDQVPFPMGVNVRTRPGKSRSSNAEDNNQGTKSSSHNWEDPSNRDISISCNKESD</sequence>
<dbReference type="InterPro" id="IPR007201">
    <property type="entry name" value="Mei2-like_Rrm_C"/>
</dbReference>
<dbReference type="EMBL" id="JAXQNO010000010">
    <property type="protein sequence ID" value="KAK4790124.1"/>
    <property type="molecule type" value="Genomic_DNA"/>
</dbReference>
<dbReference type="InterPro" id="IPR012677">
    <property type="entry name" value="Nucleotide-bd_a/b_plait_sf"/>
</dbReference>
<dbReference type="Proteomes" id="UP001346149">
    <property type="component" value="Unassembled WGS sequence"/>
</dbReference>
<organism evidence="8 9">
    <name type="scientific">Trapa natans</name>
    <name type="common">Water chestnut</name>
    <dbReference type="NCBI Taxonomy" id="22666"/>
    <lineage>
        <taxon>Eukaryota</taxon>
        <taxon>Viridiplantae</taxon>
        <taxon>Streptophyta</taxon>
        <taxon>Embryophyta</taxon>
        <taxon>Tracheophyta</taxon>
        <taxon>Spermatophyta</taxon>
        <taxon>Magnoliopsida</taxon>
        <taxon>eudicotyledons</taxon>
        <taxon>Gunneridae</taxon>
        <taxon>Pentapetalae</taxon>
        <taxon>rosids</taxon>
        <taxon>malvids</taxon>
        <taxon>Myrtales</taxon>
        <taxon>Lythraceae</taxon>
        <taxon>Trapa</taxon>
    </lineage>
</organism>
<feature type="domain" description="RRM" evidence="7">
    <location>
        <begin position="266"/>
        <end position="339"/>
    </location>
</feature>
<dbReference type="FunFam" id="3.30.70.330:FF:000101">
    <property type="entry name" value="Protein MEI2-like 1"/>
    <property type="match status" value="1"/>
</dbReference>
<keyword evidence="3" id="KW-0469">Meiosis</keyword>
<feature type="compositionally biased region" description="Basic and acidic residues" evidence="6">
    <location>
        <begin position="767"/>
        <end position="777"/>
    </location>
</feature>
<evidence type="ECO:0000313" key="8">
    <source>
        <dbReference type="EMBL" id="KAK4790124.1"/>
    </source>
</evidence>
<evidence type="ECO:0000256" key="1">
    <source>
        <dbReference type="ARBA" id="ARBA00022737"/>
    </source>
</evidence>
<dbReference type="GO" id="GO:0051321">
    <property type="term" value="P:meiotic cell cycle"/>
    <property type="evidence" value="ECO:0007669"/>
    <property type="project" value="UniProtKB-KW"/>
</dbReference>
<keyword evidence="9" id="KW-1185">Reference proteome</keyword>
<name>A0AAN7LS16_TRANT</name>
<keyword evidence="2 5" id="KW-0694">RNA-binding</keyword>
<accession>A0AAN7LS16</accession>
<dbReference type="GO" id="GO:0003723">
    <property type="term" value="F:RNA binding"/>
    <property type="evidence" value="ECO:0007669"/>
    <property type="project" value="UniProtKB-UniRule"/>
</dbReference>
<evidence type="ECO:0000259" key="7">
    <source>
        <dbReference type="PROSITE" id="PS50102"/>
    </source>
</evidence>
<evidence type="ECO:0000256" key="5">
    <source>
        <dbReference type="PROSITE-ProRule" id="PRU00176"/>
    </source>
</evidence>
<dbReference type="CDD" id="cd12531">
    <property type="entry name" value="RRM3_MEI2_like"/>
    <property type="match status" value="1"/>
</dbReference>
<feature type="region of interest" description="Disordered" evidence="6">
    <location>
        <begin position="916"/>
        <end position="977"/>
    </location>
</feature>
<feature type="compositionally biased region" description="Polar residues" evidence="6">
    <location>
        <begin position="966"/>
        <end position="977"/>
    </location>
</feature>
<feature type="domain" description="RRM" evidence="7">
    <location>
        <begin position="351"/>
        <end position="424"/>
    </location>
</feature>
<dbReference type="GO" id="GO:0045836">
    <property type="term" value="P:positive regulation of meiotic nuclear division"/>
    <property type="evidence" value="ECO:0007669"/>
    <property type="project" value="UniProtKB-ARBA"/>
</dbReference>
<evidence type="ECO:0000256" key="4">
    <source>
        <dbReference type="ARBA" id="ARBA00058438"/>
    </source>
</evidence>
<comment type="caution">
    <text evidence="8">The sequence shown here is derived from an EMBL/GenBank/DDBJ whole genome shotgun (WGS) entry which is preliminary data.</text>
</comment>
<dbReference type="SUPFAM" id="SSF54928">
    <property type="entry name" value="RNA-binding domain, RBD"/>
    <property type="match status" value="2"/>
</dbReference>
<dbReference type="AlphaFoldDB" id="A0AAN7LS16"/>
<reference evidence="8 9" key="1">
    <citation type="journal article" date="2023" name="Hortic Res">
        <title>Pangenome of water caltrop reveals structural variations and asymmetric subgenome divergence after allopolyploidization.</title>
        <authorList>
            <person name="Zhang X."/>
            <person name="Chen Y."/>
            <person name="Wang L."/>
            <person name="Yuan Y."/>
            <person name="Fang M."/>
            <person name="Shi L."/>
            <person name="Lu R."/>
            <person name="Comes H.P."/>
            <person name="Ma Y."/>
            <person name="Chen Y."/>
            <person name="Huang G."/>
            <person name="Zhou Y."/>
            <person name="Zheng Z."/>
            <person name="Qiu Y."/>
        </authorList>
    </citation>
    <scope>NUCLEOTIDE SEQUENCE [LARGE SCALE GENOMIC DNA]</scope>
    <source>
        <strain evidence="8">F231</strain>
    </source>
</reference>
<dbReference type="FunFam" id="3.30.70.330:FF:000063">
    <property type="entry name" value="MEI2-like protein 5 isoform 2"/>
    <property type="match status" value="1"/>
</dbReference>
<evidence type="ECO:0000256" key="3">
    <source>
        <dbReference type="ARBA" id="ARBA00023254"/>
    </source>
</evidence>
<feature type="region of interest" description="Disordered" evidence="6">
    <location>
        <begin position="764"/>
        <end position="785"/>
    </location>
</feature>